<dbReference type="Proteomes" id="UP000242450">
    <property type="component" value="Chromosome 3"/>
</dbReference>
<evidence type="ECO:0000313" key="2">
    <source>
        <dbReference type="EMBL" id="OWK16719.1"/>
    </source>
</evidence>
<dbReference type="AlphaFoldDB" id="A0A212DER0"/>
<reference evidence="2 3" key="1">
    <citation type="journal article" date="2018" name="Mol. Genet. Genomics">
        <title>The red deer Cervus elaphus genome CerEla1.0: sequencing, annotating, genes, and chromosomes.</title>
        <authorList>
            <person name="Bana N.A."/>
            <person name="Nyiri A."/>
            <person name="Nagy J."/>
            <person name="Frank K."/>
            <person name="Nagy T."/>
            <person name="Steger V."/>
            <person name="Schiller M."/>
            <person name="Lakatos P."/>
            <person name="Sugar L."/>
            <person name="Horn P."/>
            <person name="Barta E."/>
            <person name="Orosz L."/>
        </authorList>
    </citation>
    <scope>NUCLEOTIDE SEQUENCE [LARGE SCALE GENOMIC DNA]</scope>
    <source>
        <strain evidence="2">Hungarian</strain>
    </source>
</reference>
<comment type="caution">
    <text evidence="2">The sequence shown here is derived from an EMBL/GenBank/DDBJ whole genome shotgun (WGS) entry which is preliminary data.</text>
</comment>
<evidence type="ECO:0000259" key="1">
    <source>
        <dbReference type="Pfam" id="PF25960"/>
    </source>
</evidence>
<protein>
    <recommendedName>
        <fullName evidence="1">Otogelin-like Fn1-VW hybrid domain-containing protein</fullName>
    </recommendedName>
</protein>
<sequence length="73" mass="8432">MIRYLEGDFCYMVECLEEKDNHTGFHTLNFTMVNCSKECDIVYTPSPSDYDCCGTCKNISCKFQMENGTTVIY</sequence>
<dbReference type="InterPro" id="IPR058755">
    <property type="entry name" value="Fn1-VW_OTOGL"/>
</dbReference>
<keyword evidence="3" id="KW-1185">Reference proteome</keyword>
<feature type="domain" description="Otogelin-like Fn1-VW hybrid" evidence="1">
    <location>
        <begin position="1"/>
        <end position="32"/>
    </location>
</feature>
<organism evidence="2 3">
    <name type="scientific">Cervus elaphus hippelaphus</name>
    <name type="common">European red deer</name>
    <dbReference type="NCBI Taxonomy" id="46360"/>
    <lineage>
        <taxon>Eukaryota</taxon>
        <taxon>Metazoa</taxon>
        <taxon>Chordata</taxon>
        <taxon>Craniata</taxon>
        <taxon>Vertebrata</taxon>
        <taxon>Euteleostomi</taxon>
        <taxon>Mammalia</taxon>
        <taxon>Eutheria</taxon>
        <taxon>Laurasiatheria</taxon>
        <taxon>Artiodactyla</taxon>
        <taxon>Ruminantia</taxon>
        <taxon>Pecora</taxon>
        <taxon>Cervidae</taxon>
        <taxon>Cervinae</taxon>
        <taxon>Cervus</taxon>
    </lineage>
</organism>
<dbReference type="OrthoDB" id="8921018at2759"/>
<gene>
    <name evidence="2" type="ORF">Celaphus_00011335</name>
</gene>
<feature type="non-terminal residue" evidence="2">
    <location>
        <position position="73"/>
    </location>
</feature>
<dbReference type="EMBL" id="MKHE01000003">
    <property type="protein sequence ID" value="OWK16719.1"/>
    <property type="molecule type" value="Genomic_DNA"/>
</dbReference>
<dbReference type="Pfam" id="PF25960">
    <property type="entry name" value="Fn1-VW_OTOGL"/>
    <property type="match status" value="1"/>
</dbReference>
<accession>A0A212DER0</accession>
<name>A0A212DER0_CEREH</name>
<proteinExistence type="predicted"/>
<evidence type="ECO:0000313" key="3">
    <source>
        <dbReference type="Proteomes" id="UP000242450"/>
    </source>
</evidence>